<dbReference type="HOGENOM" id="CLU_2815360_0_0_1"/>
<evidence type="ECO:0000313" key="2">
    <source>
        <dbReference type="Proteomes" id="UP000015102"/>
    </source>
</evidence>
<keyword evidence="2" id="KW-1185">Reference proteome</keyword>
<organism evidence="1 2">
    <name type="scientific">Megaselia scalaris</name>
    <name type="common">Humpbacked fly</name>
    <name type="synonym">Phora scalaris</name>
    <dbReference type="NCBI Taxonomy" id="36166"/>
    <lineage>
        <taxon>Eukaryota</taxon>
        <taxon>Metazoa</taxon>
        <taxon>Ecdysozoa</taxon>
        <taxon>Arthropoda</taxon>
        <taxon>Hexapoda</taxon>
        <taxon>Insecta</taxon>
        <taxon>Pterygota</taxon>
        <taxon>Neoptera</taxon>
        <taxon>Endopterygota</taxon>
        <taxon>Diptera</taxon>
        <taxon>Brachycera</taxon>
        <taxon>Muscomorpha</taxon>
        <taxon>Platypezoidea</taxon>
        <taxon>Phoridae</taxon>
        <taxon>Megaseliini</taxon>
        <taxon>Megaselia</taxon>
    </lineage>
</organism>
<accession>T1GKD3</accession>
<dbReference type="AlphaFoldDB" id="T1GKD3"/>
<reference evidence="2" key="1">
    <citation type="submission" date="2013-02" db="EMBL/GenBank/DDBJ databases">
        <authorList>
            <person name="Hughes D."/>
        </authorList>
    </citation>
    <scope>NUCLEOTIDE SEQUENCE</scope>
    <source>
        <strain>Durham</strain>
        <strain evidence="2">NC isolate 2 -- Noor lab</strain>
    </source>
</reference>
<name>T1GKD3_MEGSC</name>
<protein>
    <submittedName>
        <fullName evidence="1">Uncharacterized protein</fullName>
    </submittedName>
</protein>
<dbReference type="EMBL" id="CAQQ02073617">
    <property type="status" value="NOT_ANNOTATED_CDS"/>
    <property type="molecule type" value="Genomic_DNA"/>
</dbReference>
<proteinExistence type="predicted"/>
<dbReference type="EnsemblMetazoa" id="MESCA003956-RA">
    <property type="protein sequence ID" value="MESCA003956-PA"/>
    <property type="gene ID" value="MESCA003956"/>
</dbReference>
<reference evidence="1" key="2">
    <citation type="submission" date="2015-06" db="UniProtKB">
        <authorList>
            <consortium name="EnsemblMetazoa"/>
        </authorList>
    </citation>
    <scope>IDENTIFICATION</scope>
</reference>
<evidence type="ECO:0000313" key="1">
    <source>
        <dbReference type="EnsemblMetazoa" id="MESCA003956-PA"/>
    </source>
</evidence>
<dbReference type="Proteomes" id="UP000015102">
    <property type="component" value="Unassembled WGS sequence"/>
</dbReference>
<sequence>MEVFGQSSKFTIQMLVPKQAYWWQLKEYINIFYWFCTHDRKTLVPCLFFFISLGNEEQTSDLAAVEG</sequence>